<evidence type="ECO:0000259" key="7">
    <source>
        <dbReference type="PROSITE" id="PS50222"/>
    </source>
</evidence>
<evidence type="ECO:0000256" key="4">
    <source>
        <dbReference type="SAM" id="MobiDB-lite"/>
    </source>
</evidence>
<dbReference type="PROSITE" id="PS50222">
    <property type="entry name" value="EF_HAND_2"/>
    <property type="match status" value="1"/>
</dbReference>
<dbReference type="EMBL" id="KZ992807">
    <property type="protein sequence ID" value="RKP06844.1"/>
    <property type="molecule type" value="Genomic_DNA"/>
</dbReference>
<dbReference type="AlphaFoldDB" id="A0A4P9XLT7"/>
<dbReference type="SMART" id="SM00054">
    <property type="entry name" value="EFh"/>
    <property type="match status" value="2"/>
</dbReference>
<dbReference type="OrthoDB" id="1716625at2759"/>
<feature type="compositionally biased region" description="Low complexity" evidence="4">
    <location>
        <begin position="225"/>
        <end position="248"/>
    </location>
</feature>
<gene>
    <name evidence="8" type="ORF">THASP1DRAFT_31341</name>
</gene>
<dbReference type="SUPFAM" id="SSF47473">
    <property type="entry name" value="EF-hand"/>
    <property type="match status" value="1"/>
</dbReference>
<dbReference type="PROSITE" id="PS00018">
    <property type="entry name" value="EF_HAND_1"/>
    <property type="match status" value="2"/>
</dbReference>
<dbReference type="CDD" id="cd00052">
    <property type="entry name" value="EH"/>
    <property type="match status" value="1"/>
</dbReference>
<dbReference type="InterPro" id="IPR002048">
    <property type="entry name" value="EF_hand_dom"/>
</dbReference>
<dbReference type="GO" id="GO:0005509">
    <property type="term" value="F:calcium ion binding"/>
    <property type="evidence" value="ECO:0007669"/>
    <property type="project" value="InterPro"/>
</dbReference>
<proteinExistence type="predicted"/>
<dbReference type="SMART" id="SM00326">
    <property type="entry name" value="SH3"/>
    <property type="match status" value="1"/>
</dbReference>
<dbReference type="Proteomes" id="UP000271241">
    <property type="component" value="Unassembled WGS sequence"/>
</dbReference>
<name>A0A4P9XLT7_9FUNG</name>
<keyword evidence="2" id="KW-0106">Calcium</keyword>
<dbReference type="InterPro" id="IPR000261">
    <property type="entry name" value="EH_dom"/>
</dbReference>
<dbReference type="PROSITE" id="PS50002">
    <property type="entry name" value="SH3"/>
    <property type="match status" value="1"/>
</dbReference>
<dbReference type="SMART" id="SM00027">
    <property type="entry name" value="EH"/>
    <property type="match status" value="1"/>
</dbReference>
<reference evidence="9" key="1">
    <citation type="journal article" date="2018" name="Nat. Microbiol.">
        <title>Leveraging single-cell genomics to expand the fungal tree of life.</title>
        <authorList>
            <person name="Ahrendt S.R."/>
            <person name="Quandt C.A."/>
            <person name="Ciobanu D."/>
            <person name="Clum A."/>
            <person name="Salamov A."/>
            <person name="Andreopoulos B."/>
            <person name="Cheng J.F."/>
            <person name="Woyke T."/>
            <person name="Pelin A."/>
            <person name="Henrissat B."/>
            <person name="Reynolds N.K."/>
            <person name="Benny G.L."/>
            <person name="Smith M.E."/>
            <person name="James T.Y."/>
            <person name="Grigoriev I.V."/>
        </authorList>
    </citation>
    <scope>NUCLEOTIDE SEQUENCE [LARGE SCALE GENOMIC DNA]</scope>
    <source>
        <strain evidence="9">RSA 1356</strain>
    </source>
</reference>
<dbReference type="InterPro" id="IPR011992">
    <property type="entry name" value="EF-hand-dom_pair"/>
</dbReference>
<dbReference type="Pfam" id="PF00018">
    <property type="entry name" value="SH3_1"/>
    <property type="match status" value="1"/>
</dbReference>
<evidence type="ECO:0000256" key="2">
    <source>
        <dbReference type="ARBA" id="ARBA00022837"/>
    </source>
</evidence>
<feature type="compositionally biased region" description="Polar residues" evidence="4">
    <location>
        <begin position="109"/>
        <end position="119"/>
    </location>
</feature>
<dbReference type="STRING" id="78915.A0A4P9XLT7"/>
<sequence length="476" mass="50265">MKATALFDCQADEPETELSFVKDDAFADVEHATGDDGWYEATLVRTGRRGLVPCNYLRIDEHTATTAVKKAAPPPPPASRKPSVHQGDADANKPRVAPIPPPPRRKESAVSSITASQPSVHALKQVSVPSPVVEAHSGVDAGRLPSSAFGVTLRPSGRILGDALAAKHDAATNAPSSQVAVPVCKGNAPSEVSKPKPPPPPQRKKQDKVLVKAANSQHTADDGHTSTAAAASSSDHPLAAPASKPSSSRVHAAILAFEASGDTDGGSLDTNSTVTPGRTRTPESFQPASSNRASGTVSADVPPMLPPRPGSAHSQGSIRIHRAATTGSAKRGPAPPLPHPAGASVLRSQSTSFSCPPAPTPPKRSDAHPLASTTGQMPHAKSPLISGVPDEATQRYRTAFQQWDRDGDGYLEGYEIRVLWRRSRLARAELRAIWSLADTDADGRLNPREFCIGMWLIDERLRGRPVPPVLPPMMRL</sequence>
<dbReference type="InterPro" id="IPR018247">
    <property type="entry name" value="EF_Hand_1_Ca_BS"/>
</dbReference>
<keyword evidence="1 3" id="KW-0728">SH3 domain</keyword>
<dbReference type="PANTHER" id="PTHR11216">
    <property type="entry name" value="EH DOMAIN"/>
    <property type="match status" value="1"/>
</dbReference>
<evidence type="ECO:0000259" key="5">
    <source>
        <dbReference type="PROSITE" id="PS50002"/>
    </source>
</evidence>
<evidence type="ECO:0000256" key="1">
    <source>
        <dbReference type="ARBA" id="ARBA00022443"/>
    </source>
</evidence>
<dbReference type="InterPro" id="IPR001452">
    <property type="entry name" value="SH3_domain"/>
</dbReference>
<evidence type="ECO:0000259" key="6">
    <source>
        <dbReference type="PROSITE" id="PS50031"/>
    </source>
</evidence>
<dbReference type="Gene3D" id="1.10.238.10">
    <property type="entry name" value="EF-hand"/>
    <property type="match status" value="1"/>
</dbReference>
<feature type="domain" description="SH3" evidence="5">
    <location>
        <begin position="1"/>
        <end position="62"/>
    </location>
</feature>
<dbReference type="SUPFAM" id="SSF50044">
    <property type="entry name" value="SH3-domain"/>
    <property type="match status" value="1"/>
</dbReference>
<dbReference type="GO" id="GO:0006897">
    <property type="term" value="P:endocytosis"/>
    <property type="evidence" value="ECO:0007669"/>
    <property type="project" value="TreeGrafter"/>
</dbReference>
<evidence type="ECO:0008006" key="10">
    <source>
        <dbReference type="Google" id="ProtNLM"/>
    </source>
</evidence>
<dbReference type="GO" id="GO:0016197">
    <property type="term" value="P:endosomal transport"/>
    <property type="evidence" value="ECO:0007669"/>
    <property type="project" value="TreeGrafter"/>
</dbReference>
<feature type="region of interest" description="Disordered" evidence="4">
    <location>
        <begin position="172"/>
        <end position="387"/>
    </location>
</feature>
<protein>
    <recommendedName>
        <fullName evidence="10">SH3 domain-containing protein</fullName>
    </recommendedName>
</protein>
<feature type="compositionally biased region" description="Polar residues" evidence="4">
    <location>
        <begin position="268"/>
        <end position="297"/>
    </location>
</feature>
<evidence type="ECO:0000313" key="9">
    <source>
        <dbReference type="Proteomes" id="UP000271241"/>
    </source>
</evidence>
<dbReference type="GO" id="GO:0005737">
    <property type="term" value="C:cytoplasm"/>
    <property type="evidence" value="ECO:0007669"/>
    <property type="project" value="TreeGrafter"/>
</dbReference>
<dbReference type="Gene3D" id="2.30.30.40">
    <property type="entry name" value="SH3 Domains"/>
    <property type="match status" value="1"/>
</dbReference>
<feature type="region of interest" description="Disordered" evidence="4">
    <location>
        <begin position="65"/>
        <end position="122"/>
    </location>
</feature>
<accession>A0A4P9XLT7</accession>
<dbReference type="PROSITE" id="PS50031">
    <property type="entry name" value="EH"/>
    <property type="match status" value="1"/>
</dbReference>
<dbReference type="InterPro" id="IPR036028">
    <property type="entry name" value="SH3-like_dom_sf"/>
</dbReference>
<dbReference type="Pfam" id="PF12763">
    <property type="entry name" value="EH"/>
    <property type="match status" value="1"/>
</dbReference>
<organism evidence="8 9">
    <name type="scientific">Thamnocephalis sphaerospora</name>
    <dbReference type="NCBI Taxonomy" id="78915"/>
    <lineage>
        <taxon>Eukaryota</taxon>
        <taxon>Fungi</taxon>
        <taxon>Fungi incertae sedis</taxon>
        <taxon>Zoopagomycota</taxon>
        <taxon>Zoopagomycotina</taxon>
        <taxon>Zoopagomycetes</taxon>
        <taxon>Zoopagales</taxon>
        <taxon>Sigmoideomycetaceae</taxon>
        <taxon>Thamnocephalis</taxon>
    </lineage>
</organism>
<feature type="domain" description="EH" evidence="6">
    <location>
        <begin position="392"/>
        <end position="476"/>
    </location>
</feature>
<evidence type="ECO:0000313" key="8">
    <source>
        <dbReference type="EMBL" id="RKP06844.1"/>
    </source>
</evidence>
<feature type="domain" description="EF-hand" evidence="7">
    <location>
        <begin position="391"/>
        <end position="426"/>
    </location>
</feature>
<evidence type="ECO:0000256" key="3">
    <source>
        <dbReference type="PROSITE-ProRule" id="PRU00192"/>
    </source>
</evidence>
<keyword evidence="9" id="KW-1185">Reference proteome</keyword>
<dbReference type="GO" id="GO:0005886">
    <property type="term" value="C:plasma membrane"/>
    <property type="evidence" value="ECO:0007669"/>
    <property type="project" value="TreeGrafter"/>
</dbReference>